<dbReference type="GO" id="GO:1990904">
    <property type="term" value="C:ribonucleoprotein complex"/>
    <property type="evidence" value="ECO:0007669"/>
    <property type="project" value="UniProtKB-KW"/>
</dbReference>
<evidence type="ECO:0000256" key="4">
    <source>
        <dbReference type="SAM" id="MobiDB-lite"/>
    </source>
</evidence>
<gene>
    <name evidence="5" type="primary">rps25e</name>
</gene>
<proteinExistence type="inferred from homology"/>
<feature type="compositionally biased region" description="Basic and acidic residues" evidence="4">
    <location>
        <begin position="15"/>
        <end position="35"/>
    </location>
</feature>
<organism evidence="5">
    <name type="scientific">uncultured thaumarchaeote Rifle_16ft_4_minimus_1872</name>
    <dbReference type="NCBI Taxonomy" id="1665209"/>
    <lineage>
        <taxon>Archaea</taxon>
        <taxon>Nitrososphaerota</taxon>
        <taxon>environmental samples</taxon>
    </lineage>
</organism>
<dbReference type="Gene3D" id="3.30.63.20">
    <property type="match status" value="1"/>
</dbReference>
<accession>A0A0H4T3Z7</accession>
<keyword evidence="2 5" id="KW-0689">Ribosomal protein</keyword>
<evidence type="ECO:0000256" key="2">
    <source>
        <dbReference type="ARBA" id="ARBA00022980"/>
    </source>
</evidence>
<sequence>MGGTKKKPLAQAEKTQSKTDEPKKAEEKKSGKADKSLQQQKLQSISIPKIDDSQVAKIFGGMKAITIYKTAKALNINASVATTFLKGLESKSTIKRVGGYSGHYIWQLAKAG</sequence>
<name>A0A0H4T3Z7_9ARCH</name>
<evidence type="ECO:0000313" key="5">
    <source>
        <dbReference type="EMBL" id="AKQ01450.1"/>
    </source>
</evidence>
<comment type="similarity">
    <text evidence="1">Belongs to the eukaryotic ribosomal protein eS25 family.</text>
</comment>
<dbReference type="InterPro" id="IPR004977">
    <property type="entry name" value="Ribosomal_eS25"/>
</dbReference>
<dbReference type="AlphaFoldDB" id="A0A0H4T3Z7"/>
<dbReference type="Pfam" id="PF03297">
    <property type="entry name" value="Ribosomal_S25"/>
    <property type="match status" value="1"/>
</dbReference>
<reference evidence="5" key="1">
    <citation type="journal article" date="2015" name="ISME J.">
        <title>Aquifer environment selects for microbial species cohorts in sediment and groundwater.</title>
        <authorList>
            <person name="Hug L.A."/>
            <person name="Thomas B.C."/>
            <person name="Brown C.T."/>
            <person name="Frischkorn K.R."/>
            <person name="Williams K.H."/>
            <person name="Tringe S.G."/>
            <person name="Banfield J.F."/>
        </authorList>
    </citation>
    <scope>NUCLEOTIDE SEQUENCE</scope>
</reference>
<keyword evidence="3" id="KW-0687">Ribonucleoprotein</keyword>
<dbReference type="GO" id="GO:0005840">
    <property type="term" value="C:ribosome"/>
    <property type="evidence" value="ECO:0007669"/>
    <property type="project" value="UniProtKB-KW"/>
</dbReference>
<evidence type="ECO:0000256" key="3">
    <source>
        <dbReference type="ARBA" id="ARBA00023274"/>
    </source>
</evidence>
<evidence type="ECO:0000256" key="1">
    <source>
        <dbReference type="ARBA" id="ARBA00009106"/>
    </source>
</evidence>
<feature type="region of interest" description="Disordered" evidence="4">
    <location>
        <begin position="1"/>
        <end position="42"/>
    </location>
</feature>
<dbReference type="EMBL" id="KT006966">
    <property type="protein sequence ID" value="AKQ01450.1"/>
    <property type="molecule type" value="Genomic_DNA"/>
</dbReference>
<protein>
    <submittedName>
        <fullName evidence="5">30S ribosomal protein S25</fullName>
    </submittedName>
</protein>